<comment type="caution">
    <text evidence="1">Lacks conserved residue(s) required for the propagation of feature annotation.</text>
</comment>
<protein>
    <submittedName>
        <fullName evidence="2">Uncharacterized protein</fullName>
    </submittedName>
</protein>
<name>A0A2A6CLB8_PRIPA</name>
<dbReference type="Gene3D" id="2.10.25.10">
    <property type="entry name" value="Laminin"/>
    <property type="match status" value="1"/>
</dbReference>
<dbReference type="PROSITE" id="PS01186">
    <property type="entry name" value="EGF_2"/>
    <property type="match status" value="1"/>
</dbReference>
<proteinExistence type="predicted"/>
<dbReference type="Proteomes" id="UP000005239">
    <property type="component" value="Unassembled WGS sequence"/>
</dbReference>
<evidence type="ECO:0000313" key="3">
    <source>
        <dbReference type="Proteomes" id="UP000005239"/>
    </source>
</evidence>
<organism evidence="2 3">
    <name type="scientific">Pristionchus pacificus</name>
    <name type="common">Parasitic nematode worm</name>
    <dbReference type="NCBI Taxonomy" id="54126"/>
    <lineage>
        <taxon>Eukaryota</taxon>
        <taxon>Metazoa</taxon>
        <taxon>Ecdysozoa</taxon>
        <taxon>Nematoda</taxon>
        <taxon>Chromadorea</taxon>
        <taxon>Rhabditida</taxon>
        <taxon>Rhabditina</taxon>
        <taxon>Diplogasteromorpha</taxon>
        <taxon>Diplogasteroidea</taxon>
        <taxon>Neodiplogasteridae</taxon>
        <taxon>Pristionchus</taxon>
    </lineage>
</organism>
<keyword evidence="1" id="KW-0245">EGF-like domain</keyword>
<evidence type="ECO:0000256" key="1">
    <source>
        <dbReference type="PROSITE-ProRule" id="PRU00076"/>
    </source>
</evidence>
<dbReference type="PROSITE" id="PS50026">
    <property type="entry name" value="EGF_3"/>
    <property type="match status" value="1"/>
</dbReference>
<evidence type="ECO:0000313" key="2">
    <source>
        <dbReference type="EnsemblMetazoa" id="PPA41014.1"/>
    </source>
</evidence>
<reference evidence="2" key="2">
    <citation type="submission" date="2022-06" db="UniProtKB">
        <authorList>
            <consortium name="EnsemblMetazoa"/>
        </authorList>
    </citation>
    <scope>IDENTIFICATION</scope>
    <source>
        <strain evidence="2">PS312</strain>
    </source>
</reference>
<dbReference type="InterPro" id="IPR000742">
    <property type="entry name" value="EGF"/>
</dbReference>
<accession>A0A8R1UV08</accession>
<feature type="disulfide bond" evidence="1">
    <location>
        <begin position="51"/>
        <end position="60"/>
    </location>
</feature>
<dbReference type="PROSITE" id="PS00022">
    <property type="entry name" value="EGF_1"/>
    <property type="match status" value="1"/>
</dbReference>
<keyword evidence="1" id="KW-1015">Disulfide bond</keyword>
<dbReference type="OrthoDB" id="283575at2759"/>
<accession>A0A2A6CLB8</accession>
<gene>
    <name evidence="2" type="primary">WBGene00279383</name>
</gene>
<dbReference type="EnsemblMetazoa" id="PPA41014.1">
    <property type="protein sequence ID" value="PPA41014.1"/>
    <property type="gene ID" value="WBGene00279383"/>
</dbReference>
<dbReference type="Pfam" id="PF00008">
    <property type="entry name" value="EGF"/>
    <property type="match status" value="1"/>
</dbReference>
<reference evidence="3" key="1">
    <citation type="journal article" date="2008" name="Nat. Genet.">
        <title>The Pristionchus pacificus genome provides a unique perspective on nematode lifestyle and parasitism.</title>
        <authorList>
            <person name="Dieterich C."/>
            <person name="Clifton S.W."/>
            <person name="Schuster L.N."/>
            <person name="Chinwalla A."/>
            <person name="Delehaunty K."/>
            <person name="Dinkelacker I."/>
            <person name="Fulton L."/>
            <person name="Fulton R."/>
            <person name="Godfrey J."/>
            <person name="Minx P."/>
            <person name="Mitreva M."/>
            <person name="Roeseler W."/>
            <person name="Tian H."/>
            <person name="Witte H."/>
            <person name="Yang S.P."/>
            <person name="Wilson R.K."/>
            <person name="Sommer R.J."/>
        </authorList>
    </citation>
    <scope>NUCLEOTIDE SEQUENCE [LARGE SCALE GENOMIC DNA]</scope>
    <source>
        <strain evidence="3">PS312</strain>
    </source>
</reference>
<dbReference type="AlphaFoldDB" id="A0A2A6CLB8"/>
<sequence>MWTAIVLLSFIIGAQAFPKQPSKFDSCNDALDCNNHGKCVGSPEEGRYCVCDHGYYGLNCQLLDPCIDAINCNGNGKCAGGVEDLHCECFDGW</sequence>
<keyword evidence="3" id="KW-1185">Reference proteome</keyword>